<dbReference type="Pfam" id="PF13561">
    <property type="entry name" value="adh_short_C2"/>
    <property type="match status" value="1"/>
</dbReference>
<feature type="region of interest" description="Disordered" evidence="1">
    <location>
        <begin position="22"/>
        <end position="73"/>
    </location>
</feature>
<name>A0A4R4P3D8_9ACTN</name>
<proteinExistence type="predicted"/>
<dbReference type="PRINTS" id="PR00081">
    <property type="entry name" value="GDHRDH"/>
</dbReference>
<keyword evidence="3" id="KW-1185">Reference proteome</keyword>
<dbReference type="Gene3D" id="3.40.50.720">
    <property type="entry name" value="NAD(P)-binding Rossmann-like Domain"/>
    <property type="match status" value="1"/>
</dbReference>
<dbReference type="OrthoDB" id="9793325at2"/>
<dbReference type="AlphaFoldDB" id="A0A4R4P3D8"/>
<reference evidence="2 3" key="1">
    <citation type="submission" date="2019-03" db="EMBL/GenBank/DDBJ databases">
        <title>Draft genome sequences of novel Actinobacteria.</title>
        <authorList>
            <person name="Sahin N."/>
            <person name="Ay H."/>
            <person name="Saygin H."/>
        </authorList>
    </citation>
    <scope>NUCLEOTIDE SEQUENCE [LARGE SCALE GENOMIC DNA]</scope>
    <source>
        <strain evidence="2 3">DSM 45347</strain>
    </source>
</reference>
<feature type="compositionally biased region" description="Low complexity" evidence="1">
    <location>
        <begin position="28"/>
        <end position="50"/>
    </location>
</feature>
<accession>A0A4R4P3D8</accession>
<dbReference type="InterPro" id="IPR036291">
    <property type="entry name" value="NAD(P)-bd_dom_sf"/>
</dbReference>
<gene>
    <name evidence="2" type="ORF">E1284_16185</name>
</gene>
<protein>
    <submittedName>
        <fullName evidence="2">SDR family oxidoreductase</fullName>
    </submittedName>
</protein>
<evidence type="ECO:0000256" key="1">
    <source>
        <dbReference type="SAM" id="MobiDB-lite"/>
    </source>
</evidence>
<comment type="caution">
    <text evidence="2">The sequence shown here is derived from an EMBL/GenBank/DDBJ whole genome shotgun (WGS) entry which is preliminary data.</text>
</comment>
<dbReference type="InterPro" id="IPR002347">
    <property type="entry name" value="SDR_fam"/>
</dbReference>
<evidence type="ECO:0000313" key="3">
    <source>
        <dbReference type="Proteomes" id="UP000295431"/>
    </source>
</evidence>
<dbReference type="Proteomes" id="UP000295431">
    <property type="component" value="Unassembled WGS sequence"/>
</dbReference>
<organism evidence="2 3">
    <name type="scientific">Actinomadura bangladeshensis</name>
    <dbReference type="NCBI Taxonomy" id="453573"/>
    <lineage>
        <taxon>Bacteria</taxon>
        <taxon>Bacillati</taxon>
        <taxon>Actinomycetota</taxon>
        <taxon>Actinomycetes</taxon>
        <taxon>Streptosporangiales</taxon>
        <taxon>Thermomonosporaceae</taxon>
        <taxon>Actinomadura</taxon>
    </lineage>
</organism>
<dbReference type="SUPFAM" id="SSF51735">
    <property type="entry name" value="NAD(P)-binding Rossmann-fold domains"/>
    <property type="match status" value="1"/>
</dbReference>
<dbReference type="EMBL" id="SMJW01000071">
    <property type="protein sequence ID" value="TDC15147.1"/>
    <property type="molecule type" value="Genomic_DNA"/>
</dbReference>
<feature type="compositionally biased region" description="Basic residues" evidence="1">
    <location>
        <begin position="51"/>
        <end position="69"/>
    </location>
</feature>
<evidence type="ECO:0000313" key="2">
    <source>
        <dbReference type="EMBL" id="TDC15147.1"/>
    </source>
</evidence>
<sequence>MALSWLLRPRWKARATSSGAGSYLMVMSTTPPSSECRSSSSGPPAPATSGRRPRLGRRGHASSRRRCARGRPASWDELEPQILAEYAPNPSGRLGTEDDIAAAAAFLASPLAGYINGIDLRVDGGITSVA</sequence>